<dbReference type="EMBL" id="FNOB01000002">
    <property type="protein sequence ID" value="SDW28574.1"/>
    <property type="molecule type" value="Genomic_DNA"/>
</dbReference>
<evidence type="ECO:0000256" key="3">
    <source>
        <dbReference type="HAMAP-Rule" id="MF_01440"/>
    </source>
</evidence>
<organism evidence="4 7">
    <name type="scientific">Allgaiera indica</name>
    <dbReference type="NCBI Taxonomy" id="765699"/>
    <lineage>
        <taxon>Bacteria</taxon>
        <taxon>Pseudomonadati</taxon>
        <taxon>Pseudomonadota</taxon>
        <taxon>Alphaproteobacteria</taxon>
        <taxon>Rhodobacterales</taxon>
        <taxon>Paracoccaceae</taxon>
        <taxon>Allgaiera</taxon>
    </lineage>
</organism>
<dbReference type="Proteomes" id="UP000199541">
    <property type="component" value="Unassembled WGS sequence"/>
</dbReference>
<accession>A0AAN4UNQ1</accession>
<dbReference type="RefSeq" id="WP_051646016.1">
    <property type="nucleotide sequence ID" value="NZ_BNAB01000002.1"/>
</dbReference>
<dbReference type="GO" id="GO:0006935">
    <property type="term" value="P:chemotaxis"/>
    <property type="evidence" value="ECO:0007669"/>
    <property type="project" value="UniProtKB-UniRule"/>
</dbReference>
<reference evidence="4" key="3">
    <citation type="submission" date="2023-06" db="EMBL/GenBank/DDBJ databases">
        <authorList>
            <person name="Sun Q."/>
            <person name="Zhou Y."/>
        </authorList>
    </citation>
    <scope>NUCLEOTIDE SEQUENCE</scope>
    <source>
        <strain evidence="4">CGMCC 1.10859</strain>
    </source>
</reference>
<dbReference type="CDD" id="cd16352">
    <property type="entry name" value="CheD"/>
    <property type="match status" value="1"/>
</dbReference>
<dbReference type="Pfam" id="PF03975">
    <property type="entry name" value="CheD"/>
    <property type="match status" value="1"/>
</dbReference>
<evidence type="ECO:0000313" key="6">
    <source>
        <dbReference type="Proteomes" id="UP000199541"/>
    </source>
</evidence>
<dbReference type="InterPro" id="IPR038592">
    <property type="entry name" value="CheD-like_sf"/>
</dbReference>
<evidence type="ECO:0000313" key="5">
    <source>
        <dbReference type="EMBL" id="SDW28574.1"/>
    </source>
</evidence>
<dbReference type="EMBL" id="BNAB01000002">
    <property type="protein sequence ID" value="GHD99336.1"/>
    <property type="molecule type" value="Genomic_DNA"/>
</dbReference>
<comment type="similarity">
    <text evidence="3">Belongs to the CheD family.</text>
</comment>
<dbReference type="AlphaFoldDB" id="A0AAN4UNQ1"/>
<reference evidence="4" key="1">
    <citation type="journal article" date="2014" name="Int. J. Syst. Evol. Microbiol.">
        <title>Complete genome sequence of Corynebacterium casei LMG S-19264T (=DSM 44701T), isolated from a smear-ripened cheese.</title>
        <authorList>
            <consortium name="US DOE Joint Genome Institute (JGI-PGF)"/>
            <person name="Walter F."/>
            <person name="Albersmeier A."/>
            <person name="Kalinowski J."/>
            <person name="Ruckert C."/>
        </authorList>
    </citation>
    <scope>NUCLEOTIDE SEQUENCE</scope>
    <source>
        <strain evidence="4">CGMCC 1.10859</strain>
    </source>
</reference>
<gene>
    <name evidence="3 4" type="primary">cheD</name>
    <name evidence="4" type="ORF">GCM10008024_06310</name>
    <name evidence="5" type="ORF">SAMN05444006_102244</name>
</gene>
<comment type="catalytic activity">
    <reaction evidence="3">
        <text>L-glutaminyl-[protein] + H2O = L-glutamyl-[protein] + NH4(+)</text>
        <dbReference type="Rhea" id="RHEA:16441"/>
        <dbReference type="Rhea" id="RHEA-COMP:10207"/>
        <dbReference type="Rhea" id="RHEA-COMP:10208"/>
        <dbReference type="ChEBI" id="CHEBI:15377"/>
        <dbReference type="ChEBI" id="CHEBI:28938"/>
        <dbReference type="ChEBI" id="CHEBI:29973"/>
        <dbReference type="ChEBI" id="CHEBI:30011"/>
        <dbReference type="EC" id="3.5.1.44"/>
    </reaction>
</comment>
<dbReference type="PANTHER" id="PTHR35147">
    <property type="entry name" value="CHEMORECEPTOR GLUTAMINE DEAMIDASE CHED-RELATED"/>
    <property type="match status" value="1"/>
</dbReference>
<dbReference type="InterPro" id="IPR011324">
    <property type="entry name" value="Cytotoxic_necrot_fac-like_cat"/>
</dbReference>
<dbReference type="PANTHER" id="PTHR35147:SF2">
    <property type="entry name" value="CHEMORECEPTOR GLUTAMINE DEAMIDASE CHED-RELATED"/>
    <property type="match status" value="1"/>
</dbReference>
<dbReference type="Proteomes" id="UP000634647">
    <property type="component" value="Unassembled WGS sequence"/>
</dbReference>
<protein>
    <recommendedName>
        <fullName evidence="3">Probable chemoreceptor glutamine deamidase CheD</fullName>
        <ecNumber evidence="3">3.5.1.44</ecNumber>
    </recommendedName>
</protein>
<comment type="function">
    <text evidence="3">Probably deamidates glutamine residues to glutamate on methyl-accepting chemotaxis receptors (MCPs), playing an important role in chemotaxis.</text>
</comment>
<keyword evidence="2 3" id="KW-0378">Hydrolase</keyword>
<comment type="caution">
    <text evidence="4">The sequence shown here is derived from an EMBL/GenBank/DDBJ whole genome shotgun (WGS) entry which is preliminary data.</text>
</comment>
<dbReference type="SUPFAM" id="SSF64438">
    <property type="entry name" value="CNF1/YfiH-like putative cysteine hydrolases"/>
    <property type="match status" value="1"/>
</dbReference>
<dbReference type="HAMAP" id="MF_01440">
    <property type="entry name" value="CheD"/>
    <property type="match status" value="1"/>
</dbReference>
<dbReference type="EC" id="3.5.1.44" evidence="3"/>
<evidence type="ECO:0000256" key="2">
    <source>
        <dbReference type="ARBA" id="ARBA00022801"/>
    </source>
</evidence>
<name>A0AAN4UNQ1_9RHOB</name>
<reference evidence="5 6" key="2">
    <citation type="submission" date="2016-10" db="EMBL/GenBank/DDBJ databases">
        <authorList>
            <person name="Varghese N."/>
            <person name="Submissions S."/>
        </authorList>
    </citation>
    <scope>NUCLEOTIDE SEQUENCE [LARGE SCALE GENOMIC DNA]</scope>
    <source>
        <strain evidence="5 6">DSM 24802</strain>
    </source>
</reference>
<dbReference type="InterPro" id="IPR005659">
    <property type="entry name" value="Chemorcpt_Glu_NH3ase_CheD"/>
</dbReference>
<keyword evidence="1 3" id="KW-0145">Chemotaxis</keyword>
<sequence>MNALPSETGQVHHVIQGNFLVSGEAGDTFTTILGSCVATCLCDPVAGVGGMNHFLLPEGGGGRGDLLRYGPQAMELLINALLKEGARKSRLEAKLFGGAQMHEGLQDIGRANAAFAHQFLQTEGIALVSESLGGRQGRRVRYWPATGRAQIKLMQDYARIPAECPAPFQSAPSNDVIFF</sequence>
<proteinExistence type="inferred from homology"/>
<evidence type="ECO:0000313" key="4">
    <source>
        <dbReference type="EMBL" id="GHD99336.1"/>
    </source>
</evidence>
<evidence type="ECO:0000256" key="1">
    <source>
        <dbReference type="ARBA" id="ARBA00022500"/>
    </source>
</evidence>
<dbReference type="Gene3D" id="3.30.1330.200">
    <property type="match status" value="1"/>
</dbReference>
<keyword evidence="6" id="KW-1185">Reference proteome</keyword>
<dbReference type="GO" id="GO:0050568">
    <property type="term" value="F:protein-glutamine glutaminase activity"/>
    <property type="evidence" value="ECO:0007669"/>
    <property type="project" value="UniProtKB-UniRule"/>
</dbReference>
<evidence type="ECO:0000313" key="7">
    <source>
        <dbReference type="Proteomes" id="UP000634647"/>
    </source>
</evidence>